<protein>
    <submittedName>
        <fullName evidence="2">DM13 domain-containing protein</fullName>
    </submittedName>
</protein>
<gene>
    <name evidence="2" type="ORF">GCM10022210_34110</name>
</gene>
<dbReference type="EMBL" id="BAAAZC010000025">
    <property type="protein sequence ID" value="GAA3980107.1"/>
    <property type="molecule type" value="Genomic_DNA"/>
</dbReference>
<evidence type="ECO:0000313" key="2">
    <source>
        <dbReference type="EMBL" id="GAA3980107.1"/>
    </source>
</evidence>
<comment type="caution">
    <text evidence="2">The sequence shown here is derived from an EMBL/GenBank/DDBJ whole genome shotgun (WGS) entry which is preliminary data.</text>
</comment>
<evidence type="ECO:0000313" key="3">
    <source>
        <dbReference type="Proteomes" id="UP001500742"/>
    </source>
</evidence>
<dbReference type="RefSeq" id="WP_259088286.1">
    <property type="nucleotide sequence ID" value="NZ_BAAAZC010000025.1"/>
</dbReference>
<dbReference type="Pfam" id="PF10517">
    <property type="entry name" value="DM13"/>
    <property type="match status" value="1"/>
</dbReference>
<keyword evidence="3" id="KW-1185">Reference proteome</keyword>
<feature type="domain" description="DM13" evidence="1">
    <location>
        <begin position="42"/>
        <end position="139"/>
    </location>
</feature>
<name>A0ABP7QD38_9SPHI</name>
<sequence length="140" mass="15317">MKKYLGMLLIAAAFASCKKESTPTVVLNEKVDLAVATPKDTGTFVNGPYGNVKGTARIYVTEGKYSLALTDFAASNGPDLKVYLSKETDPQNFVNLGSLRSVNGNQVYDIPASVNVADYKYALIFCQQFKHLFGYSELKK</sequence>
<evidence type="ECO:0000259" key="1">
    <source>
        <dbReference type="PROSITE" id="PS51549"/>
    </source>
</evidence>
<reference evidence="3" key="1">
    <citation type="journal article" date="2019" name="Int. J. Syst. Evol. Microbiol.">
        <title>The Global Catalogue of Microorganisms (GCM) 10K type strain sequencing project: providing services to taxonomists for standard genome sequencing and annotation.</title>
        <authorList>
            <consortium name="The Broad Institute Genomics Platform"/>
            <consortium name="The Broad Institute Genome Sequencing Center for Infectious Disease"/>
            <person name="Wu L."/>
            <person name="Ma J."/>
        </authorList>
    </citation>
    <scope>NUCLEOTIDE SEQUENCE [LARGE SCALE GENOMIC DNA]</scope>
    <source>
        <strain evidence="3">JCM 16601</strain>
    </source>
</reference>
<accession>A0ABP7QD38</accession>
<dbReference type="PROSITE" id="PS51549">
    <property type="entry name" value="DM13"/>
    <property type="match status" value="1"/>
</dbReference>
<dbReference type="Proteomes" id="UP001500742">
    <property type="component" value="Unassembled WGS sequence"/>
</dbReference>
<proteinExistence type="predicted"/>
<dbReference type="InterPro" id="IPR019545">
    <property type="entry name" value="DM13_domain"/>
</dbReference>
<organism evidence="2 3">
    <name type="scientific">Mucilaginibacter dorajii</name>
    <dbReference type="NCBI Taxonomy" id="692994"/>
    <lineage>
        <taxon>Bacteria</taxon>
        <taxon>Pseudomonadati</taxon>
        <taxon>Bacteroidota</taxon>
        <taxon>Sphingobacteriia</taxon>
        <taxon>Sphingobacteriales</taxon>
        <taxon>Sphingobacteriaceae</taxon>
        <taxon>Mucilaginibacter</taxon>
    </lineage>
</organism>
<dbReference type="PROSITE" id="PS51257">
    <property type="entry name" value="PROKAR_LIPOPROTEIN"/>
    <property type="match status" value="1"/>
</dbReference>